<evidence type="ECO:0000256" key="1">
    <source>
        <dbReference type="SAM" id="SignalP"/>
    </source>
</evidence>
<dbReference type="PROSITE" id="PS51257">
    <property type="entry name" value="PROKAR_LIPOPROTEIN"/>
    <property type="match status" value="1"/>
</dbReference>
<dbReference type="Pfam" id="PF07589">
    <property type="entry name" value="PEP-CTERM"/>
    <property type="match status" value="1"/>
</dbReference>
<accession>A0A2D2DW51</accession>
<gene>
    <name evidence="3" type="ORF">CR152_28375</name>
</gene>
<protein>
    <recommendedName>
        <fullName evidence="2">Ice-binding protein C-terminal domain-containing protein</fullName>
    </recommendedName>
</protein>
<keyword evidence="1" id="KW-0732">Signal</keyword>
<reference evidence="3" key="1">
    <citation type="submission" date="2017-10" db="EMBL/GenBank/DDBJ databases">
        <title>Massilia psychrophilum sp. nov., a novel purple-pigmented bacterium isolated from Tianshan glacier, Xinjiang Municipality, China.</title>
        <authorList>
            <person name="Wang H."/>
        </authorList>
    </citation>
    <scope>NUCLEOTIDE SEQUENCE [LARGE SCALE GENOMIC DNA]</scope>
    <source>
        <strain evidence="3">B2</strain>
    </source>
</reference>
<feature type="domain" description="Ice-binding protein C-terminal" evidence="2">
    <location>
        <begin position="212"/>
        <end position="237"/>
    </location>
</feature>
<sequence>MRFVTVAMALSMASALACAAPASAGTAVVGQNLIVNGDAEAGAGSTDGGTVPVPGWNVTGGLTSVVYGAGGGFPSPGDAGPQNRGKNFFGGGVNTAASRAIQVIDLSAFSGAINAGQSQFNLSGWLGGYATQGDNATLSAVFRDSTGQALFSTSLAPVTPGERGGRTGMAYRDSLGLIPVGTALVDIVLDMRRVEGSYNDGYADNLSFSVAAVPEPSSWAMLGAGLAMLGFVARKRRKSASGTSAA</sequence>
<dbReference type="EMBL" id="CP024608">
    <property type="protein sequence ID" value="ATQ79162.1"/>
    <property type="molecule type" value="Genomic_DNA"/>
</dbReference>
<dbReference type="Proteomes" id="UP000229897">
    <property type="component" value="Chromosome"/>
</dbReference>
<proteinExistence type="predicted"/>
<feature type="signal peptide" evidence="1">
    <location>
        <begin position="1"/>
        <end position="19"/>
    </location>
</feature>
<dbReference type="OrthoDB" id="345880at2"/>
<name>A0A2D2DW51_9BURK</name>
<evidence type="ECO:0000259" key="2">
    <source>
        <dbReference type="Pfam" id="PF07589"/>
    </source>
</evidence>
<feature type="chain" id="PRO_5013682624" description="Ice-binding protein C-terminal domain-containing protein" evidence="1">
    <location>
        <begin position="20"/>
        <end position="246"/>
    </location>
</feature>
<evidence type="ECO:0000313" key="3">
    <source>
        <dbReference type="EMBL" id="ATQ79162.1"/>
    </source>
</evidence>
<dbReference type="KEGG" id="mass:CR152_28375"/>
<organism evidence="3 4">
    <name type="scientific">Massilia violaceinigra</name>
    <dbReference type="NCBI Taxonomy" id="2045208"/>
    <lineage>
        <taxon>Bacteria</taxon>
        <taxon>Pseudomonadati</taxon>
        <taxon>Pseudomonadota</taxon>
        <taxon>Betaproteobacteria</taxon>
        <taxon>Burkholderiales</taxon>
        <taxon>Oxalobacteraceae</taxon>
        <taxon>Telluria group</taxon>
        <taxon>Massilia</taxon>
    </lineage>
</organism>
<keyword evidence="4" id="KW-1185">Reference proteome</keyword>
<dbReference type="NCBIfam" id="TIGR02595">
    <property type="entry name" value="PEP_CTERM"/>
    <property type="match status" value="1"/>
</dbReference>
<evidence type="ECO:0000313" key="4">
    <source>
        <dbReference type="Proteomes" id="UP000229897"/>
    </source>
</evidence>
<dbReference type="InterPro" id="IPR013424">
    <property type="entry name" value="Ice-binding_C"/>
</dbReference>
<dbReference type="AlphaFoldDB" id="A0A2D2DW51"/>